<evidence type="ECO:0000313" key="5">
    <source>
        <dbReference type="Proteomes" id="UP000185669"/>
    </source>
</evidence>
<dbReference type="PANTHER" id="PTHR43213">
    <property type="entry name" value="BIFUNCTIONAL DTTP/UTP PYROPHOSPHATASE/METHYLTRANSFERASE PROTEIN-RELATED"/>
    <property type="match status" value="1"/>
</dbReference>
<dbReference type="Proteomes" id="UP000185669">
    <property type="component" value="Unassembled WGS sequence"/>
</dbReference>
<gene>
    <name evidence="4" type="ORF">SAMN05421834_11264</name>
</gene>
<comment type="cofactor">
    <cofactor evidence="1 3">
        <name>a divalent metal cation</name>
        <dbReference type="ChEBI" id="CHEBI:60240"/>
    </cofactor>
</comment>
<feature type="site" description="Important for substrate specificity" evidence="3">
    <location>
        <position position="80"/>
    </location>
</feature>
<dbReference type="GO" id="GO:0036221">
    <property type="term" value="F:UTP diphosphatase activity"/>
    <property type="evidence" value="ECO:0007669"/>
    <property type="project" value="RHEA"/>
</dbReference>
<dbReference type="GO" id="GO:0009117">
    <property type="term" value="P:nucleotide metabolic process"/>
    <property type="evidence" value="ECO:0007669"/>
    <property type="project" value="UniProtKB-KW"/>
</dbReference>
<protein>
    <recommendedName>
        <fullName evidence="3">dTTP/UTP pyrophosphatase</fullName>
        <shortName evidence="3">dTTPase/UTPase</shortName>
        <ecNumber evidence="3">3.6.1.9</ecNumber>
    </recommendedName>
    <alternativeName>
        <fullName evidence="3">Nucleoside triphosphate pyrophosphatase</fullName>
    </alternativeName>
    <alternativeName>
        <fullName evidence="3">Nucleotide pyrophosphatase</fullName>
        <shortName evidence="3">Nucleotide PPase</shortName>
    </alternativeName>
</protein>
<dbReference type="PIRSF" id="PIRSF006305">
    <property type="entry name" value="Maf"/>
    <property type="match status" value="1"/>
</dbReference>
<comment type="catalytic activity">
    <reaction evidence="3">
        <text>dTTP + H2O = dTMP + diphosphate + H(+)</text>
        <dbReference type="Rhea" id="RHEA:28534"/>
        <dbReference type="ChEBI" id="CHEBI:15377"/>
        <dbReference type="ChEBI" id="CHEBI:15378"/>
        <dbReference type="ChEBI" id="CHEBI:33019"/>
        <dbReference type="ChEBI" id="CHEBI:37568"/>
        <dbReference type="ChEBI" id="CHEBI:63528"/>
        <dbReference type="EC" id="3.6.1.9"/>
    </reaction>
</comment>
<comment type="subcellular location">
    <subcellularLocation>
        <location evidence="3">Cytoplasm</location>
    </subcellularLocation>
</comment>
<comment type="catalytic activity">
    <reaction evidence="3">
        <text>UTP + H2O = UMP + diphosphate + H(+)</text>
        <dbReference type="Rhea" id="RHEA:29395"/>
        <dbReference type="ChEBI" id="CHEBI:15377"/>
        <dbReference type="ChEBI" id="CHEBI:15378"/>
        <dbReference type="ChEBI" id="CHEBI:33019"/>
        <dbReference type="ChEBI" id="CHEBI:46398"/>
        <dbReference type="ChEBI" id="CHEBI:57865"/>
        <dbReference type="EC" id="3.6.1.9"/>
    </reaction>
</comment>
<dbReference type="EMBL" id="FTNC01000012">
    <property type="protein sequence ID" value="SIR05969.1"/>
    <property type="molecule type" value="Genomic_DNA"/>
</dbReference>
<sequence>MIKKANNIKSDLKLVLASTSPRREEILTQLNLKFTIVPSKIDESNFDYSNPVELVKVLAEEKASSVSQLVEDAIIIAADTVVVHNEQILGKPNSKYDAKKMLKRLSSDQHQVITGVAVLNSRTGESYIDYNITEVKMTSLTENEINNYVETGEPLDKAGAYAIQGFGGLFIEEIKGSYYSVMGLPIHQLAKLLEKFNYGIL</sequence>
<dbReference type="GO" id="GO:0005737">
    <property type="term" value="C:cytoplasm"/>
    <property type="evidence" value="ECO:0007669"/>
    <property type="project" value="UniProtKB-SubCell"/>
</dbReference>
<comment type="caution">
    <text evidence="3">Lacks conserved residue(s) required for the propagation of feature annotation.</text>
</comment>
<comment type="function">
    <text evidence="3">Nucleoside triphosphate pyrophosphatase that hydrolyzes dTTP and UTP. May have a dual role in cell division arrest and in preventing the incorporation of modified nucleotides into cellular nucleic acids.</text>
</comment>
<dbReference type="Pfam" id="PF02545">
    <property type="entry name" value="Maf"/>
    <property type="match status" value="1"/>
</dbReference>
<dbReference type="AlphaFoldDB" id="A0A1N6XUT2"/>
<dbReference type="CDD" id="cd00555">
    <property type="entry name" value="Maf"/>
    <property type="match status" value="1"/>
</dbReference>
<evidence type="ECO:0000256" key="1">
    <source>
        <dbReference type="ARBA" id="ARBA00001968"/>
    </source>
</evidence>
<dbReference type="InterPro" id="IPR003697">
    <property type="entry name" value="Maf-like"/>
</dbReference>
<proteinExistence type="inferred from homology"/>
<dbReference type="PANTHER" id="PTHR43213:SF5">
    <property type="entry name" value="BIFUNCTIONAL DTTP_UTP PYROPHOSPHATASE_METHYLTRANSFERASE PROTEIN-RELATED"/>
    <property type="match status" value="1"/>
</dbReference>
<dbReference type="OrthoDB" id="9807767at2"/>
<comment type="similarity">
    <text evidence="3">Belongs to the Maf family. YhdE subfamily.</text>
</comment>
<keyword evidence="2 3" id="KW-0378">Hydrolase</keyword>
<reference evidence="5" key="1">
    <citation type="submission" date="2017-01" db="EMBL/GenBank/DDBJ databases">
        <authorList>
            <person name="Varghese N."/>
            <person name="Submissions S."/>
        </authorList>
    </citation>
    <scope>NUCLEOTIDE SEQUENCE [LARGE SCALE GENOMIC DNA]</scope>
    <source>
        <strain evidence="5">ATCC 700103</strain>
    </source>
</reference>
<dbReference type="InterPro" id="IPR029001">
    <property type="entry name" value="ITPase-like_fam"/>
</dbReference>
<keyword evidence="3" id="KW-0546">Nucleotide metabolism</keyword>
<dbReference type="SUPFAM" id="SSF52972">
    <property type="entry name" value="ITPase-like"/>
    <property type="match status" value="1"/>
</dbReference>
<evidence type="ECO:0000313" key="4">
    <source>
        <dbReference type="EMBL" id="SIR05969.1"/>
    </source>
</evidence>
<organism evidence="4 5">
    <name type="scientific">Halanaerobium kushneri</name>
    <dbReference type="NCBI Taxonomy" id="56779"/>
    <lineage>
        <taxon>Bacteria</taxon>
        <taxon>Bacillati</taxon>
        <taxon>Bacillota</taxon>
        <taxon>Clostridia</taxon>
        <taxon>Halanaerobiales</taxon>
        <taxon>Halanaerobiaceae</taxon>
        <taxon>Halanaerobium</taxon>
    </lineage>
</organism>
<feature type="site" description="Important for substrate specificity" evidence="3">
    <location>
        <position position="164"/>
    </location>
</feature>
<feature type="site" description="Important for substrate specificity" evidence="3">
    <location>
        <position position="22"/>
    </location>
</feature>
<dbReference type="HAMAP" id="MF_00528">
    <property type="entry name" value="Maf"/>
    <property type="match status" value="1"/>
</dbReference>
<dbReference type="RefSeq" id="WP_076545236.1">
    <property type="nucleotide sequence ID" value="NZ_FTNC01000012.1"/>
</dbReference>
<dbReference type="STRING" id="56779.SAMN05421834_11264"/>
<evidence type="ECO:0000256" key="2">
    <source>
        <dbReference type="ARBA" id="ARBA00022801"/>
    </source>
</evidence>
<name>A0A1N6XUT2_9FIRM</name>
<feature type="active site" description="Proton acceptor" evidence="3">
    <location>
        <position position="79"/>
    </location>
</feature>
<evidence type="ECO:0000256" key="3">
    <source>
        <dbReference type="HAMAP-Rule" id="MF_00528"/>
    </source>
</evidence>
<keyword evidence="5" id="KW-1185">Reference proteome</keyword>
<dbReference type="Gene3D" id="3.90.950.10">
    <property type="match status" value="1"/>
</dbReference>
<dbReference type="GO" id="GO:0036218">
    <property type="term" value="F:dTTP diphosphatase activity"/>
    <property type="evidence" value="ECO:0007669"/>
    <property type="project" value="RHEA"/>
</dbReference>
<keyword evidence="3" id="KW-0963">Cytoplasm</keyword>
<dbReference type="EC" id="3.6.1.9" evidence="3"/>
<accession>A0A1N6XUT2</accession>
<dbReference type="NCBIfam" id="TIGR00172">
    <property type="entry name" value="maf"/>
    <property type="match status" value="1"/>
</dbReference>